<dbReference type="AlphaFoldDB" id="A0A1Q9BRX0"/>
<accession>A0A1Q9BRX0</accession>
<dbReference type="EMBL" id="LSRX01005621">
    <property type="protein sequence ID" value="OLP73384.1"/>
    <property type="molecule type" value="Genomic_DNA"/>
</dbReference>
<evidence type="ECO:0000313" key="2">
    <source>
        <dbReference type="Proteomes" id="UP000186817"/>
    </source>
</evidence>
<organism evidence="1 2">
    <name type="scientific">Symbiodinium microadriaticum</name>
    <name type="common">Dinoflagellate</name>
    <name type="synonym">Zooxanthella microadriatica</name>
    <dbReference type="NCBI Taxonomy" id="2951"/>
    <lineage>
        <taxon>Eukaryota</taxon>
        <taxon>Sar</taxon>
        <taxon>Alveolata</taxon>
        <taxon>Dinophyceae</taxon>
        <taxon>Suessiales</taxon>
        <taxon>Symbiodiniaceae</taxon>
        <taxon>Symbiodinium</taxon>
    </lineage>
</organism>
<name>A0A1Q9BRX0_SYMMI</name>
<evidence type="ECO:0000313" key="1">
    <source>
        <dbReference type="EMBL" id="OLP73384.1"/>
    </source>
</evidence>
<sequence length="216" mass="24325">MVKDMPRNPRGHQPRAIKRPTLTSGWLTCDTTHRSRMEHPAHLAPEPCDLWLLSALAVYYEEEPSQVLELLDCEEVRANLPAADRDMLKEAGKASAAKREEASLLRQVLLDSSKAKRKKGVKRKPVSFAGVTNLSASHGEGFAPPGTKLYRDNFNARWRLWYGAGPLDRRWQKSKSWGATGTDEDCIIFLVKAAWARHEMLHGEPCPFDFPACAFD</sequence>
<protein>
    <submittedName>
        <fullName evidence="1">Uncharacterized protein</fullName>
    </submittedName>
</protein>
<comment type="caution">
    <text evidence="1">The sequence shown here is derived from an EMBL/GenBank/DDBJ whole genome shotgun (WGS) entry which is preliminary data.</text>
</comment>
<proteinExistence type="predicted"/>
<keyword evidence="2" id="KW-1185">Reference proteome</keyword>
<gene>
    <name evidence="1" type="ORF">AK812_SmicGene47396</name>
</gene>
<dbReference type="Proteomes" id="UP000186817">
    <property type="component" value="Unassembled WGS sequence"/>
</dbReference>
<dbReference type="OrthoDB" id="10272212at2759"/>
<reference evidence="1 2" key="1">
    <citation type="submission" date="2016-02" db="EMBL/GenBank/DDBJ databases">
        <title>Genome analysis of coral dinoflagellate symbionts highlights evolutionary adaptations to a symbiotic lifestyle.</title>
        <authorList>
            <person name="Aranda M."/>
            <person name="Li Y."/>
            <person name="Liew Y.J."/>
            <person name="Baumgarten S."/>
            <person name="Simakov O."/>
            <person name="Wilson M."/>
            <person name="Piel J."/>
            <person name="Ashoor H."/>
            <person name="Bougouffa S."/>
            <person name="Bajic V.B."/>
            <person name="Ryu T."/>
            <person name="Ravasi T."/>
            <person name="Bayer T."/>
            <person name="Micklem G."/>
            <person name="Kim H."/>
            <person name="Bhak J."/>
            <person name="Lajeunesse T.C."/>
            <person name="Voolstra C.R."/>
        </authorList>
    </citation>
    <scope>NUCLEOTIDE SEQUENCE [LARGE SCALE GENOMIC DNA]</scope>
    <source>
        <strain evidence="1 2">CCMP2467</strain>
    </source>
</reference>